<feature type="signal peptide" evidence="3">
    <location>
        <begin position="1"/>
        <end position="23"/>
    </location>
</feature>
<evidence type="ECO:0000313" key="5">
    <source>
        <dbReference type="Proteomes" id="UP000694923"/>
    </source>
</evidence>
<feature type="chain" id="PRO_5046142465" evidence="3">
    <location>
        <begin position="24"/>
        <end position="703"/>
    </location>
</feature>
<feature type="compositionally biased region" description="Low complexity" evidence="1">
    <location>
        <begin position="514"/>
        <end position="527"/>
    </location>
</feature>
<feature type="transmembrane region" description="Helical" evidence="2">
    <location>
        <begin position="361"/>
        <end position="385"/>
    </location>
</feature>
<sequence>MLLRLVVSLAALLSLRLGSGAHGKTPGPGSALSTPAPLGCVGRQTRLRSVLNSPLKFCIPREPHLAGPLGRGAPITSSVPGWGSPFWQDWVSGSPFVEVEEADGEWGVDREYSVNGSCYNSSHQHHPCPWGWALPALVLTPFSPGTELPGPPSVWFEAEFFHHVIHWMPIQNQSKNTYYEVAIMRYGKELWKTIPNCSQTLAQSCDLTTVTLDLYHSNGYRAKVRAVDGIQHSNWTLASTRFSRDEVTLTVGSVKLEMQNGFIFGTIQPPRPKMAPVGDTYESIFSHFREYEVAIRKVPGNYTFTNEKVNHESFSLPISGEVGEFCVRVKPSVGSRINKAAWSKEECIVLTKQQYFTVTNLSMFFAFLVLLCGALAYCLTLHLYVQRRGKLPAVLVFEKPNPIIPISQLPCPETEDTIHPLDEEAFPKVFPELRNSDLHGSTDSGFGSTKPSLQTEEPQFLLPVLHPQASGTLEKGESPELGDSCSNGSSNSTDSGICLQEPSLSSSTGPTWEQQVGSDSQGQDDSGIGLVQNSERQPRDTQGGSALTHVSPLGPEVPGEEDTAMAAFQGYLKQIRCTEEKAIKAGCLEEESPLTDGLGPKFRTCLDAEAGWPPPALAKGYLKQDLPGMTLAPSETISGQWNQPLEEWPLLGLTSCGDLGTSDWSFAHDLAPLDCVAAPSGLLGSFNADLVTLPLMSSLHSNE</sequence>
<evidence type="ECO:0000256" key="2">
    <source>
        <dbReference type="SAM" id="Phobius"/>
    </source>
</evidence>
<dbReference type="InterPro" id="IPR036116">
    <property type="entry name" value="FN3_sf"/>
</dbReference>
<gene>
    <name evidence="6" type="primary">IL10RA</name>
</gene>
<evidence type="ECO:0000256" key="3">
    <source>
        <dbReference type="SAM" id="SignalP"/>
    </source>
</evidence>
<keyword evidence="2" id="KW-0472">Membrane</keyword>
<name>A0ABM0RMR7_GALVR</name>
<feature type="region of interest" description="Disordered" evidence="1">
    <location>
        <begin position="470"/>
        <end position="560"/>
    </location>
</feature>
<dbReference type="PANTHER" id="PTHR20859:SF90">
    <property type="entry name" value="INTERLEUKIN-10 RECEPTOR SUBUNIT ALPHA"/>
    <property type="match status" value="1"/>
</dbReference>
<feature type="domain" description="Fibronectin type-III" evidence="4">
    <location>
        <begin position="136"/>
        <end position="235"/>
    </location>
</feature>
<dbReference type="InterPro" id="IPR050650">
    <property type="entry name" value="Type-II_Cytokine-TF_Rcpt"/>
</dbReference>
<dbReference type="GeneID" id="103599531"/>
<dbReference type="PANTHER" id="PTHR20859">
    <property type="entry name" value="INTERFERON/INTERLEUKIN RECEPTOR"/>
    <property type="match status" value="1"/>
</dbReference>
<evidence type="ECO:0000259" key="4">
    <source>
        <dbReference type="Pfam" id="PF01108"/>
    </source>
</evidence>
<keyword evidence="2" id="KW-0812">Transmembrane</keyword>
<keyword evidence="5" id="KW-1185">Reference proteome</keyword>
<evidence type="ECO:0000313" key="6">
    <source>
        <dbReference type="RefSeq" id="XP_008581908.1"/>
    </source>
</evidence>
<dbReference type="Pfam" id="PF01108">
    <property type="entry name" value="Tissue_fac"/>
    <property type="match status" value="1"/>
</dbReference>
<reference evidence="6" key="1">
    <citation type="submission" date="2025-08" db="UniProtKB">
        <authorList>
            <consortium name="RefSeq"/>
        </authorList>
    </citation>
    <scope>IDENTIFICATION</scope>
</reference>
<protein>
    <submittedName>
        <fullName evidence="6">Interleukin-10 receptor subunit alpha</fullName>
    </submittedName>
</protein>
<keyword evidence="6" id="KW-0675">Receptor</keyword>
<evidence type="ECO:0000256" key="1">
    <source>
        <dbReference type="SAM" id="MobiDB-lite"/>
    </source>
</evidence>
<dbReference type="Gene3D" id="2.60.40.10">
    <property type="entry name" value="Immunoglobulins"/>
    <property type="match status" value="2"/>
</dbReference>
<feature type="compositionally biased region" description="Low complexity" evidence="1">
    <location>
        <begin position="482"/>
        <end position="496"/>
    </location>
</feature>
<accession>A0ABM0RMR7</accession>
<organism evidence="5 6">
    <name type="scientific">Galeopterus variegatus</name>
    <name type="common">Malayan flying lemur</name>
    <name type="synonym">Cynocephalus variegatus</name>
    <dbReference type="NCBI Taxonomy" id="482537"/>
    <lineage>
        <taxon>Eukaryota</taxon>
        <taxon>Metazoa</taxon>
        <taxon>Chordata</taxon>
        <taxon>Craniata</taxon>
        <taxon>Vertebrata</taxon>
        <taxon>Euteleostomi</taxon>
        <taxon>Mammalia</taxon>
        <taxon>Eutheria</taxon>
        <taxon>Euarchontoglires</taxon>
        <taxon>Dermoptera</taxon>
        <taxon>Cynocephalidae</taxon>
        <taxon>Galeopterus</taxon>
    </lineage>
</organism>
<keyword evidence="3" id="KW-0732">Signal</keyword>
<keyword evidence="2" id="KW-1133">Transmembrane helix</keyword>
<dbReference type="SUPFAM" id="SSF49265">
    <property type="entry name" value="Fibronectin type III"/>
    <property type="match status" value="2"/>
</dbReference>
<feature type="compositionally biased region" description="Polar residues" evidence="1">
    <location>
        <begin position="531"/>
        <end position="545"/>
    </location>
</feature>
<dbReference type="RefSeq" id="XP_008581908.1">
    <property type="nucleotide sequence ID" value="XM_008583686.1"/>
</dbReference>
<feature type="compositionally biased region" description="Polar residues" evidence="1">
    <location>
        <begin position="502"/>
        <end position="513"/>
    </location>
</feature>
<dbReference type="Proteomes" id="UP000694923">
    <property type="component" value="Unplaced"/>
</dbReference>
<proteinExistence type="predicted"/>
<dbReference type="InterPro" id="IPR003961">
    <property type="entry name" value="FN3_dom"/>
</dbReference>
<dbReference type="InterPro" id="IPR013783">
    <property type="entry name" value="Ig-like_fold"/>
</dbReference>